<dbReference type="GO" id="GO:0016757">
    <property type="term" value="F:glycosyltransferase activity"/>
    <property type="evidence" value="ECO:0007669"/>
    <property type="project" value="TreeGrafter"/>
</dbReference>
<name>A0A1H2Y527_THIRO</name>
<dbReference type="AlphaFoldDB" id="A0A1H2Y527"/>
<reference evidence="3" key="1">
    <citation type="submission" date="2016-10" db="EMBL/GenBank/DDBJ databases">
        <authorList>
            <person name="Varghese N."/>
            <person name="Submissions S."/>
        </authorList>
    </citation>
    <scope>NUCLEOTIDE SEQUENCE [LARGE SCALE GENOMIC DNA]</scope>
    <source>
        <strain evidence="3">DSM 217</strain>
    </source>
</reference>
<dbReference type="EMBL" id="FNNZ01000012">
    <property type="protein sequence ID" value="SDW99689.1"/>
    <property type="molecule type" value="Genomic_DNA"/>
</dbReference>
<gene>
    <name evidence="2" type="ORF">SAMN05421783_11225</name>
</gene>
<keyword evidence="3" id="KW-1185">Reference proteome</keyword>
<dbReference type="CDD" id="cd03801">
    <property type="entry name" value="GT4_PimA-like"/>
    <property type="match status" value="1"/>
</dbReference>
<evidence type="ECO:0000313" key="3">
    <source>
        <dbReference type="Proteomes" id="UP000198816"/>
    </source>
</evidence>
<dbReference type="STRING" id="1058.SAMN05421783_11225"/>
<dbReference type="InterPro" id="IPR028098">
    <property type="entry name" value="Glyco_trans_4-like_N"/>
</dbReference>
<organism evidence="2 3">
    <name type="scientific">Thiocapsa roseopersicina</name>
    <dbReference type="NCBI Taxonomy" id="1058"/>
    <lineage>
        <taxon>Bacteria</taxon>
        <taxon>Pseudomonadati</taxon>
        <taxon>Pseudomonadota</taxon>
        <taxon>Gammaproteobacteria</taxon>
        <taxon>Chromatiales</taxon>
        <taxon>Chromatiaceae</taxon>
        <taxon>Thiocapsa</taxon>
    </lineage>
</organism>
<dbReference type="Gene3D" id="3.40.50.2000">
    <property type="entry name" value="Glycogen Phosphorylase B"/>
    <property type="match status" value="2"/>
</dbReference>
<dbReference type="InterPro" id="IPR050194">
    <property type="entry name" value="Glycosyltransferase_grp1"/>
</dbReference>
<proteinExistence type="predicted"/>
<feature type="domain" description="Glycosyltransferase subfamily 4-like N-terminal" evidence="1">
    <location>
        <begin position="15"/>
        <end position="184"/>
    </location>
</feature>
<evidence type="ECO:0000313" key="2">
    <source>
        <dbReference type="EMBL" id="SDW99689.1"/>
    </source>
</evidence>
<dbReference type="RefSeq" id="WP_093032861.1">
    <property type="nucleotide sequence ID" value="NZ_FNNZ01000012.1"/>
</dbReference>
<evidence type="ECO:0000259" key="1">
    <source>
        <dbReference type="Pfam" id="PF13439"/>
    </source>
</evidence>
<protein>
    <submittedName>
        <fullName evidence="2">Glycosyltransferase involved in cell wall bisynthesis</fullName>
    </submittedName>
</protein>
<keyword evidence="2" id="KW-0808">Transferase</keyword>
<dbReference type="OrthoDB" id="6194329at2"/>
<dbReference type="Pfam" id="PF13439">
    <property type="entry name" value="Glyco_transf_4"/>
    <property type="match status" value="1"/>
</dbReference>
<dbReference type="Proteomes" id="UP000198816">
    <property type="component" value="Unassembled WGS sequence"/>
</dbReference>
<sequence length="402" mass="44179">MRILLVTSHYLPKLGGVQLAVHNLAEGLCEAGHEVHLLAPKRRGADAGQVHALHTIHWFAPPPLTGLLGLRIPAWRHRLNRLVRRLEPEVVHAHVAYPAGLIAANVCDRIGIPFVLTCHGDDIQKLPEIGYGMRLDPHLDRLISDTVRRASGLIAIGSDVRAEYLELGVSPSRIADLPNGINASLLARRDPQAKGRLGLPQGPITFLAVGRNHPKKGFSFLIDAMKVVAEQDSNMTCVIVGARVPDLQPQVDLLNLTDKVFLFGPAPPVGVEMQDGPGADQPHTDAYFHAADCFVMPSLIESFGLVTVEAFAAGLPVVAMDAEGSRDILSESHSRMLVEDRDPRTFGAALLEMGRRIRENPDLGRENRLLAERYDRRQVAKRHVDFYRQVSERASSERSIDP</sequence>
<dbReference type="PANTHER" id="PTHR45947:SF3">
    <property type="entry name" value="SULFOQUINOVOSYL TRANSFERASE SQD2"/>
    <property type="match status" value="1"/>
</dbReference>
<dbReference type="PANTHER" id="PTHR45947">
    <property type="entry name" value="SULFOQUINOVOSYL TRANSFERASE SQD2"/>
    <property type="match status" value="1"/>
</dbReference>
<accession>A0A1H2Y527</accession>
<dbReference type="Pfam" id="PF13692">
    <property type="entry name" value="Glyco_trans_1_4"/>
    <property type="match status" value="1"/>
</dbReference>
<dbReference type="SUPFAM" id="SSF53756">
    <property type="entry name" value="UDP-Glycosyltransferase/glycogen phosphorylase"/>
    <property type="match status" value="1"/>
</dbReference>